<feature type="compositionally biased region" description="Polar residues" evidence="1">
    <location>
        <begin position="715"/>
        <end position="724"/>
    </location>
</feature>
<feature type="compositionally biased region" description="Polar residues" evidence="1">
    <location>
        <begin position="755"/>
        <end position="782"/>
    </location>
</feature>
<reference evidence="2" key="2">
    <citation type="submission" date="2023-06" db="EMBL/GenBank/DDBJ databases">
        <authorList>
            <consortium name="Lawrence Berkeley National Laboratory"/>
            <person name="Haridas S."/>
            <person name="Hensen N."/>
            <person name="Bonometti L."/>
            <person name="Westerberg I."/>
            <person name="Brannstrom I.O."/>
            <person name="Guillou S."/>
            <person name="Cros-Aarteil S."/>
            <person name="Calhoun S."/>
            <person name="Kuo A."/>
            <person name="Mondo S."/>
            <person name="Pangilinan J."/>
            <person name="Riley R."/>
            <person name="Labutti K."/>
            <person name="Andreopoulos B."/>
            <person name="Lipzen A."/>
            <person name="Chen C."/>
            <person name="Yanf M."/>
            <person name="Daum C."/>
            <person name="Ng V."/>
            <person name="Clum A."/>
            <person name="Steindorff A."/>
            <person name="Ohm R."/>
            <person name="Martin F."/>
            <person name="Silar P."/>
            <person name="Natvig D."/>
            <person name="Lalanne C."/>
            <person name="Gautier V."/>
            <person name="Ament-Velasquez S.L."/>
            <person name="Kruys A."/>
            <person name="Hutchinson M.I."/>
            <person name="Powell A.J."/>
            <person name="Barry K."/>
            <person name="Miller A.N."/>
            <person name="Grigoriev I.V."/>
            <person name="Debuchy R."/>
            <person name="Gladieux P."/>
            <person name="Thoren M.H."/>
            <person name="Johannesson H."/>
        </authorList>
    </citation>
    <scope>NUCLEOTIDE SEQUENCE</scope>
    <source>
        <strain evidence="2">CBS 958.72</strain>
    </source>
</reference>
<feature type="compositionally biased region" description="Polar residues" evidence="1">
    <location>
        <begin position="446"/>
        <end position="461"/>
    </location>
</feature>
<sequence>MVSFFGIKFGDKKKKPDVKAVIPRGKQQQQWTKVDQNLLGEGQYFGHNVNNRGVLNGSIRSVSRTGTPSPNPYAHMAAASMYDLTKGAHGRNGSFSSAINLKPHASDANLRVKFNANNGSSHSLAAPMPGYGSRPAVGPRPSTSSGPTKAWVNPLDIHFMKAAASGTPAPKSPLAPRETDKTKPTSQGADAADKKEQKENEAGEEDAELERLKKTARLGLERLVRQQSNEMTQASNSTPQPREPSMEQSRGPARKQSDEQLRDQTKEQGYSQQASANNLPAVLGPSFRGNTDQRPGSCNGPPTNGPDGVNGQAPWPAPSLLVHGPPRHGPPTQSLPHLPNQVAQKSLHQGTPQGLPPGFPPGPPGPSKEVPRGQGPRSAGPTPSEMGPGGLGLYAHPYRPITHIQPQTAGPANPHGSGLQNSRPYSPKPQAPAARVPGLVEHGLQKSASTGSGPGPNTNGYGSPVLSRGPGSQGLGVGMLDEPSPETSPMLYSASFKPGSRPSFDDMPIEQFARPIIQDVQAKRDTLTSYSPRRLSMKIEKLEKSLLTAQQTSHLKTFSTSSSQYTDDLVSDDDEDDDDPILTQPEPLHFSPPLAIAEFPRPKSPIRVGLPLRGPGPRRPTLDEYGVSSNLVATAPAVVTAPSAASGVVRHGAAPGLTIENSSNNGSHPGLSDNNSNIMDRLGATSPPSRATTPQLHHHNKNWTRDPSPAPVLHLNTTSPTTRNALPPAVPSPIESAAFDFNFDFGPNVAPPTPDSTTWPLGSTSLSSSPDPAATPTFSSPESARPPRLDRSHIPPPLHFKFPAPSNESSSNSGFRRDAGPWTPPLARSDSGIGHDNARPSTAMGGSTFSSNTGKNDAPAAAAGQADADQAMAEALGIGVARGLSVRNPPQKQRKAPYMPPLSPLPAEVAGPAPAGVDAFGTGFI</sequence>
<feature type="compositionally biased region" description="Polar residues" evidence="1">
    <location>
        <begin position="288"/>
        <end position="302"/>
    </location>
</feature>
<feature type="compositionally biased region" description="Polar residues" evidence="1">
    <location>
        <begin position="659"/>
        <end position="678"/>
    </location>
</feature>
<evidence type="ECO:0000313" key="2">
    <source>
        <dbReference type="EMBL" id="KAK3383454.1"/>
    </source>
</evidence>
<evidence type="ECO:0000256" key="1">
    <source>
        <dbReference type="SAM" id="MobiDB-lite"/>
    </source>
</evidence>
<feature type="region of interest" description="Disordered" evidence="1">
    <location>
        <begin position="748"/>
        <end position="866"/>
    </location>
</feature>
<feature type="compositionally biased region" description="Basic and acidic residues" evidence="1">
    <location>
        <begin position="191"/>
        <end position="201"/>
    </location>
</feature>
<accession>A0AAE0TXU2</accession>
<comment type="caution">
    <text evidence="2">The sequence shown here is derived from an EMBL/GenBank/DDBJ whole genome shotgun (WGS) entry which is preliminary data.</text>
</comment>
<keyword evidence="3" id="KW-1185">Reference proteome</keyword>
<feature type="compositionally biased region" description="Polar residues" evidence="1">
    <location>
        <begin position="686"/>
        <end position="695"/>
    </location>
</feature>
<feature type="region of interest" description="Disordered" evidence="1">
    <location>
        <begin position="550"/>
        <end position="594"/>
    </location>
</feature>
<organism evidence="2 3">
    <name type="scientific">Lasiosphaeria ovina</name>
    <dbReference type="NCBI Taxonomy" id="92902"/>
    <lineage>
        <taxon>Eukaryota</taxon>
        <taxon>Fungi</taxon>
        <taxon>Dikarya</taxon>
        <taxon>Ascomycota</taxon>
        <taxon>Pezizomycotina</taxon>
        <taxon>Sordariomycetes</taxon>
        <taxon>Sordariomycetidae</taxon>
        <taxon>Sordariales</taxon>
        <taxon>Lasiosphaeriaceae</taxon>
        <taxon>Lasiosphaeria</taxon>
    </lineage>
</organism>
<feature type="compositionally biased region" description="Polar residues" evidence="1">
    <location>
        <begin position="225"/>
        <end position="240"/>
    </location>
</feature>
<dbReference type="AlphaFoldDB" id="A0AAE0TXU2"/>
<dbReference type="Proteomes" id="UP001287356">
    <property type="component" value="Unassembled WGS sequence"/>
</dbReference>
<gene>
    <name evidence="2" type="ORF">B0T24DRAFT_588110</name>
</gene>
<feature type="compositionally biased region" description="Low complexity" evidence="1">
    <location>
        <begin position="857"/>
        <end position="866"/>
    </location>
</feature>
<dbReference type="EMBL" id="JAULSN010000001">
    <property type="protein sequence ID" value="KAK3383454.1"/>
    <property type="molecule type" value="Genomic_DNA"/>
</dbReference>
<feature type="region of interest" description="Disordered" evidence="1">
    <location>
        <begin position="165"/>
        <end position="211"/>
    </location>
</feature>
<name>A0AAE0TXU2_9PEZI</name>
<feature type="region of interest" description="Disordered" evidence="1">
    <location>
        <begin position="656"/>
        <end position="731"/>
    </location>
</feature>
<feature type="compositionally biased region" description="Pro residues" evidence="1">
    <location>
        <begin position="354"/>
        <end position="366"/>
    </location>
</feature>
<feature type="compositionally biased region" description="Polar residues" evidence="1">
    <location>
        <begin position="267"/>
        <end position="278"/>
    </location>
</feature>
<feature type="compositionally biased region" description="Polar residues" evidence="1">
    <location>
        <begin position="331"/>
        <end position="349"/>
    </location>
</feature>
<proteinExistence type="predicted"/>
<protein>
    <submittedName>
        <fullName evidence="2">Uncharacterized protein</fullName>
    </submittedName>
</protein>
<feature type="compositionally biased region" description="Acidic residues" evidence="1">
    <location>
        <begin position="569"/>
        <end position="580"/>
    </location>
</feature>
<feature type="region of interest" description="Disordered" evidence="1">
    <location>
        <begin position="121"/>
        <end position="151"/>
    </location>
</feature>
<feature type="compositionally biased region" description="Polar residues" evidence="1">
    <location>
        <begin position="844"/>
        <end position="855"/>
    </location>
</feature>
<evidence type="ECO:0000313" key="3">
    <source>
        <dbReference type="Proteomes" id="UP001287356"/>
    </source>
</evidence>
<feature type="compositionally biased region" description="Basic and acidic residues" evidence="1">
    <location>
        <begin position="255"/>
        <end position="266"/>
    </location>
</feature>
<reference evidence="2" key="1">
    <citation type="journal article" date="2023" name="Mol. Phylogenet. Evol.">
        <title>Genome-scale phylogeny and comparative genomics of the fungal order Sordariales.</title>
        <authorList>
            <person name="Hensen N."/>
            <person name="Bonometti L."/>
            <person name="Westerberg I."/>
            <person name="Brannstrom I.O."/>
            <person name="Guillou S."/>
            <person name="Cros-Aarteil S."/>
            <person name="Calhoun S."/>
            <person name="Haridas S."/>
            <person name="Kuo A."/>
            <person name="Mondo S."/>
            <person name="Pangilinan J."/>
            <person name="Riley R."/>
            <person name="LaButti K."/>
            <person name="Andreopoulos B."/>
            <person name="Lipzen A."/>
            <person name="Chen C."/>
            <person name="Yan M."/>
            <person name="Daum C."/>
            <person name="Ng V."/>
            <person name="Clum A."/>
            <person name="Steindorff A."/>
            <person name="Ohm R.A."/>
            <person name="Martin F."/>
            <person name="Silar P."/>
            <person name="Natvig D.O."/>
            <person name="Lalanne C."/>
            <person name="Gautier V."/>
            <person name="Ament-Velasquez S.L."/>
            <person name="Kruys A."/>
            <person name="Hutchinson M.I."/>
            <person name="Powell A.J."/>
            <person name="Barry K."/>
            <person name="Miller A.N."/>
            <person name="Grigoriev I.V."/>
            <person name="Debuchy R."/>
            <person name="Gladieux P."/>
            <person name="Hiltunen Thoren M."/>
            <person name="Johannesson H."/>
        </authorList>
    </citation>
    <scope>NUCLEOTIDE SEQUENCE</scope>
    <source>
        <strain evidence="2">CBS 958.72</strain>
    </source>
</reference>
<feature type="region of interest" description="Disordered" evidence="1">
    <location>
        <begin position="884"/>
        <end position="903"/>
    </location>
</feature>
<feature type="region of interest" description="Disordered" evidence="1">
    <location>
        <begin position="224"/>
        <end position="516"/>
    </location>
</feature>
<feature type="compositionally biased region" description="Polar residues" evidence="1">
    <location>
        <begin position="550"/>
        <end position="566"/>
    </location>
</feature>